<feature type="compositionally biased region" description="Polar residues" evidence="1">
    <location>
        <begin position="138"/>
        <end position="147"/>
    </location>
</feature>
<feature type="compositionally biased region" description="Basic and acidic residues" evidence="1">
    <location>
        <begin position="175"/>
        <end position="187"/>
    </location>
</feature>
<name>A0A5N6P9T8_9ASTR</name>
<organism evidence="2 3">
    <name type="scientific">Mikania micrantha</name>
    <name type="common">bitter vine</name>
    <dbReference type="NCBI Taxonomy" id="192012"/>
    <lineage>
        <taxon>Eukaryota</taxon>
        <taxon>Viridiplantae</taxon>
        <taxon>Streptophyta</taxon>
        <taxon>Embryophyta</taxon>
        <taxon>Tracheophyta</taxon>
        <taxon>Spermatophyta</taxon>
        <taxon>Magnoliopsida</taxon>
        <taxon>eudicotyledons</taxon>
        <taxon>Gunneridae</taxon>
        <taxon>Pentapetalae</taxon>
        <taxon>asterids</taxon>
        <taxon>campanulids</taxon>
        <taxon>Asterales</taxon>
        <taxon>Asteraceae</taxon>
        <taxon>Asteroideae</taxon>
        <taxon>Heliantheae alliance</taxon>
        <taxon>Eupatorieae</taxon>
        <taxon>Mikania</taxon>
    </lineage>
</organism>
<sequence>MEFQLKNPTEIVKNKKQESMVDDDESLPGKWRMEEDEGLRTVECLRGRLLAERAASKAANDESEQISKKVVAELENQLKMEIKSRNKAVKKLKFLMKKLDSLKTSYVSADEASSFSEKSKISSVSSSKSQQQIELQKAQISKRQNCPSPEDSLGSLDETISVNFNENLSQFGIKDGAEDDSKKEDNNGSKYNSTKNNNYKEESNQNIDQDVDNSMALVMVEKIGTLTPRNDEDQDDTFDTSMALVVVDSMVKEYNQDLSISNESVKDVLDALRYARESLQTSMDMRRHMESNIVQARLDRISC</sequence>
<evidence type="ECO:0000256" key="1">
    <source>
        <dbReference type="SAM" id="MobiDB-lite"/>
    </source>
</evidence>
<evidence type="ECO:0000313" key="3">
    <source>
        <dbReference type="Proteomes" id="UP000326396"/>
    </source>
</evidence>
<proteinExistence type="predicted"/>
<feature type="compositionally biased region" description="Low complexity" evidence="1">
    <location>
        <begin position="188"/>
        <end position="197"/>
    </location>
</feature>
<feature type="region of interest" description="Disordered" evidence="1">
    <location>
        <begin position="117"/>
        <end position="156"/>
    </location>
</feature>
<protein>
    <submittedName>
        <fullName evidence="2">Uncharacterized protein</fullName>
    </submittedName>
</protein>
<dbReference type="EMBL" id="SZYD01000006">
    <property type="protein sequence ID" value="KAD5961790.1"/>
    <property type="molecule type" value="Genomic_DNA"/>
</dbReference>
<gene>
    <name evidence="2" type="ORF">E3N88_13263</name>
</gene>
<comment type="caution">
    <text evidence="2">The sequence shown here is derived from an EMBL/GenBank/DDBJ whole genome shotgun (WGS) entry which is preliminary data.</text>
</comment>
<feature type="compositionally biased region" description="Low complexity" evidence="1">
    <location>
        <begin position="117"/>
        <end position="132"/>
    </location>
</feature>
<accession>A0A5N6P9T8</accession>
<dbReference type="OrthoDB" id="1939750at2759"/>
<dbReference type="PANTHER" id="PTHR33701">
    <property type="entry name" value="TRANSMEMBRANE PROTEIN"/>
    <property type="match status" value="1"/>
</dbReference>
<feature type="region of interest" description="Disordered" evidence="1">
    <location>
        <begin position="171"/>
        <end position="209"/>
    </location>
</feature>
<evidence type="ECO:0000313" key="2">
    <source>
        <dbReference type="EMBL" id="KAD5961790.1"/>
    </source>
</evidence>
<feature type="region of interest" description="Disordered" evidence="1">
    <location>
        <begin position="1"/>
        <end position="28"/>
    </location>
</feature>
<keyword evidence="3" id="KW-1185">Reference proteome</keyword>
<dbReference type="AlphaFoldDB" id="A0A5N6P9T8"/>
<dbReference type="Proteomes" id="UP000326396">
    <property type="component" value="Linkage Group LG14"/>
</dbReference>
<reference evidence="2 3" key="1">
    <citation type="submission" date="2019-05" db="EMBL/GenBank/DDBJ databases">
        <title>Mikania micrantha, genome provides insights into the molecular mechanism of rapid growth.</title>
        <authorList>
            <person name="Liu B."/>
        </authorList>
    </citation>
    <scope>NUCLEOTIDE SEQUENCE [LARGE SCALE GENOMIC DNA]</scope>
    <source>
        <strain evidence="2">NLD-2019</strain>
        <tissue evidence="2">Leaf</tissue>
    </source>
</reference>
<dbReference type="PANTHER" id="PTHR33701:SF2">
    <property type="entry name" value="TRANSMEMBRANE PROTEIN"/>
    <property type="match status" value="1"/>
</dbReference>